<dbReference type="InterPro" id="IPR014922">
    <property type="entry name" value="YdhG-like"/>
</dbReference>
<keyword evidence="3" id="KW-1185">Reference proteome</keyword>
<proteinExistence type="predicted"/>
<comment type="caution">
    <text evidence="2">The sequence shown here is derived from an EMBL/GenBank/DDBJ whole genome shotgun (WGS) entry which is preliminary data.</text>
</comment>
<feature type="domain" description="YdhG-like" evidence="1">
    <location>
        <begin position="31"/>
        <end position="136"/>
    </location>
</feature>
<sequence>MTSSPKRASLAGPAMPPGVPAAFEACPPAIRARLLTVRRLIFETAAATEGVGPLTETLRWGQPAYLTAATGSGSTIRLGWPRAAPERCAVYFHCGTTLVATFRALFSNELAFEGNRAILLGASDPLPESPLAACLAIALTYHLGR</sequence>
<dbReference type="EMBL" id="JAVDPW010000013">
    <property type="protein sequence ID" value="MDR6293676.1"/>
    <property type="molecule type" value="Genomic_DNA"/>
</dbReference>
<evidence type="ECO:0000313" key="3">
    <source>
        <dbReference type="Proteomes" id="UP001262410"/>
    </source>
</evidence>
<gene>
    <name evidence="2" type="ORF">E9232_006227</name>
</gene>
<accession>A0ABU1JYG8</accession>
<organism evidence="2 3">
    <name type="scientific">Inquilinus ginsengisoli</name>
    <dbReference type="NCBI Taxonomy" id="363840"/>
    <lineage>
        <taxon>Bacteria</taxon>
        <taxon>Pseudomonadati</taxon>
        <taxon>Pseudomonadota</taxon>
        <taxon>Alphaproteobacteria</taxon>
        <taxon>Rhodospirillales</taxon>
        <taxon>Rhodospirillaceae</taxon>
        <taxon>Inquilinus</taxon>
    </lineage>
</organism>
<protein>
    <recommendedName>
        <fullName evidence="1">YdhG-like domain-containing protein</fullName>
    </recommendedName>
</protein>
<dbReference type="RefSeq" id="WP_309800847.1">
    <property type="nucleotide sequence ID" value="NZ_JAVDPW010000013.1"/>
</dbReference>
<dbReference type="SUPFAM" id="SSF159888">
    <property type="entry name" value="YdhG-like"/>
    <property type="match status" value="1"/>
</dbReference>
<reference evidence="2 3" key="1">
    <citation type="submission" date="2023-07" db="EMBL/GenBank/DDBJ databases">
        <title>Sorghum-associated microbial communities from plants grown in Nebraska, USA.</title>
        <authorList>
            <person name="Schachtman D."/>
        </authorList>
    </citation>
    <scope>NUCLEOTIDE SEQUENCE [LARGE SCALE GENOMIC DNA]</scope>
    <source>
        <strain evidence="2 3">584</strain>
    </source>
</reference>
<evidence type="ECO:0000313" key="2">
    <source>
        <dbReference type="EMBL" id="MDR6293676.1"/>
    </source>
</evidence>
<name>A0ABU1JYG8_9PROT</name>
<evidence type="ECO:0000259" key="1">
    <source>
        <dbReference type="Pfam" id="PF08818"/>
    </source>
</evidence>
<dbReference type="Proteomes" id="UP001262410">
    <property type="component" value="Unassembled WGS sequence"/>
</dbReference>
<dbReference type="Pfam" id="PF08818">
    <property type="entry name" value="DUF1801"/>
    <property type="match status" value="1"/>
</dbReference>